<keyword evidence="3" id="KW-0238">DNA-binding</keyword>
<keyword evidence="4" id="KW-0804">Transcription</keyword>
<evidence type="ECO:0000256" key="3">
    <source>
        <dbReference type="ARBA" id="ARBA00023125"/>
    </source>
</evidence>
<evidence type="ECO:0000256" key="1">
    <source>
        <dbReference type="ARBA" id="ARBA00009437"/>
    </source>
</evidence>
<comment type="similarity">
    <text evidence="1">Belongs to the LysR transcriptional regulatory family.</text>
</comment>
<evidence type="ECO:0000256" key="2">
    <source>
        <dbReference type="ARBA" id="ARBA00023015"/>
    </source>
</evidence>
<dbReference type="InterPro" id="IPR036388">
    <property type="entry name" value="WH-like_DNA-bd_sf"/>
</dbReference>
<dbReference type="InterPro" id="IPR036390">
    <property type="entry name" value="WH_DNA-bd_sf"/>
</dbReference>
<feature type="region of interest" description="Disordered" evidence="5">
    <location>
        <begin position="38"/>
        <end position="67"/>
    </location>
</feature>
<dbReference type="PANTHER" id="PTHR30346">
    <property type="entry name" value="TRANSCRIPTIONAL DUAL REGULATOR HCAR-RELATED"/>
    <property type="match status" value="1"/>
</dbReference>
<evidence type="ECO:0000259" key="6">
    <source>
        <dbReference type="PROSITE" id="PS50931"/>
    </source>
</evidence>
<keyword evidence="2" id="KW-0805">Transcription regulation</keyword>
<dbReference type="Gene3D" id="1.10.10.10">
    <property type="entry name" value="Winged helix-like DNA-binding domain superfamily/Winged helix DNA-binding domain"/>
    <property type="match status" value="1"/>
</dbReference>
<dbReference type="PANTHER" id="PTHR30346:SF0">
    <property type="entry name" value="HCA OPERON TRANSCRIPTIONAL ACTIVATOR HCAR"/>
    <property type="match status" value="1"/>
</dbReference>
<dbReference type="InterPro" id="IPR000847">
    <property type="entry name" value="LysR_HTH_N"/>
</dbReference>
<evidence type="ECO:0000256" key="4">
    <source>
        <dbReference type="ARBA" id="ARBA00023163"/>
    </source>
</evidence>
<evidence type="ECO:0000313" key="7">
    <source>
        <dbReference type="EMBL" id="WBO68721.1"/>
    </source>
</evidence>
<dbReference type="EMBL" id="CP115300">
    <property type="protein sequence ID" value="WBO68721.1"/>
    <property type="molecule type" value="Genomic_DNA"/>
</dbReference>
<dbReference type="Proteomes" id="UP001212326">
    <property type="component" value="Chromosome"/>
</dbReference>
<protein>
    <submittedName>
        <fullName evidence="7">LysR family transcriptional regulator</fullName>
    </submittedName>
</protein>
<keyword evidence="8" id="KW-1185">Reference proteome</keyword>
<dbReference type="SUPFAM" id="SSF46785">
    <property type="entry name" value="Winged helix' DNA-binding domain"/>
    <property type="match status" value="1"/>
</dbReference>
<feature type="domain" description="HTH lysR-type" evidence="6">
    <location>
        <begin position="78"/>
        <end position="127"/>
    </location>
</feature>
<evidence type="ECO:0000256" key="5">
    <source>
        <dbReference type="SAM" id="MobiDB-lite"/>
    </source>
</evidence>
<organism evidence="7 8">
    <name type="scientific">Streptomyces camelliae</name>
    <dbReference type="NCBI Taxonomy" id="3004093"/>
    <lineage>
        <taxon>Bacteria</taxon>
        <taxon>Bacillati</taxon>
        <taxon>Actinomycetota</taxon>
        <taxon>Actinomycetes</taxon>
        <taxon>Kitasatosporales</taxon>
        <taxon>Streptomycetaceae</taxon>
        <taxon>Streptomyces</taxon>
    </lineage>
</organism>
<gene>
    <name evidence="7" type="ORF">O1G22_40930</name>
</gene>
<name>A0ABY7PDP2_9ACTN</name>
<dbReference type="RefSeq" id="WP_270085948.1">
    <property type="nucleotide sequence ID" value="NZ_CP115300.1"/>
</dbReference>
<evidence type="ECO:0000313" key="8">
    <source>
        <dbReference type="Proteomes" id="UP001212326"/>
    </source>
</evidence>
<dbReference type="Pfam" id="PF00126">
    <property type="entry name" value="HTH_1"/>
    <property type="match status" value="1"/>
</dbReference>
<reference evidence="7 8" key="1">
    <citation type="submission" date="2022-12" db="EMBL/GenBank/DDBJ databases">
        <authorList>
            <person name="Mo P."/>
        </authorList>
    </citation>
    <scope>NUCLEOTIDE SEQUENCE [LARGE SCALE GENOMIC DNA]</scope>
    <source>
        <strain evidence="7 8">HUAS 2-6</strain>
    </source>
</reference>
<dbReference type="PROSITE" id="PS50931">
    <property type="entry name" value="HTH_LYSR"/>
    <property type="match status" value="1"/>
</dbReference>
<sequence>MTEGRPTRSPGKTDPLAVRAEPTGCSTAAQALPNLERAGVRPGDSRRCRRWSRRRAGGESRAAPGDWHGTGAAALSGFVAIAEKLHFGRAAERPHIAHPSFRQQIRLLERDLRVKLYPHTARGLQLFGAALTMHRIAGRGCR</sequence>
<proteinExistence type="inferred from homology"/>
<accession>A0ABY7PDP2</accession>